<feature type="domain" description="Transcriptional regulator LacI/GalR-like sensor" evidence="4">
    <location>
        <begin position="1"/>
        <end position="61"/>
    </location>
</feature>
<feature type="non-terminal residue" evidence="5">
    <location>
        <position position="1"/>
    </location>
</feature>
<sequence length="69" mass="7339">SVVGFDDVPEAAYLIPPLTTIRQDFEAVGRRAIEVVTQAIRGVELRPSPLVVPTLVVRESTAPPAATDA</sequence>
<dbReference type="InterPro" id="IPR028082">
    <property type="entry name" value="Peripla_BP_I"/>
</dbReference>
<evidence type="ECO:0000259" key="4">
    <source>
        <dbReference type="Pfam" id="PF13377"/>
    </source>
</evidence>
<dbReference type="EMBL" id="RAQQ01000035">
    <property type="protein sequence ID" value="RKF23710.1"/>
    <property type="molecule type" value="Genomic_DNA"/>
</dbReference>
<dbReference type="PANTHER" id="PTHR30146">
    <property type="entry name" value="LACI-RELATED TRANSCRIPTIONAL REPRESSOR"/>
    <property type="match status" value="1"/>
</dbReference>
<dbReference type="OrthoDB" id="9785139at2"/>
<evidence type="ECO:0000313" key="5">
    <source>
        <dbReference type="EMBL" id="RKF23710.1"/>
    </source>
</evidence>
<dbReference type="GO" id="GO:0000976">
    <property type="term" value="F:transcription cis-regulatory region binding"/>
    <property type="evidence" value="ECO:0007669"/>
    <property type="project" value="TreeGrafter"/>
</dbReference>
<gene>
    <name evidence="5" type="ORF">D7I43_29910</name>
</gene>
<evidence type="ECO:0000256" key="1">
    <source>
        <dbReference type="ARBA" id="ARBA00023015"/>
    </source>
</evidence>
<dbReference type="RefSeq" id="WP_158610182.1">
    <property type="nucleotide sequence ID" value="NZ_RAQQ01000035.1"/>
</dbReference>
<dbReference type="Proteomes" id="UP000285744">
    <property type="component" value="Unassembled WGS sequence"/>
</dbReference>
<dbReference type="AlphaFoldDB" id="A0A420EST3"/>
<dbReference type="Gene3D" id="3.40.50.2300">
    <property type="match status" value="2"/>
</dbReference>
<protein>
    <submittedName>
        <fullName evidence="5">LacI family transcriptional regulator</fullName>
    </submittedName>
</protein>
<keyword evidence="2" id="KW-0238">DNA-binding</keyword>
<comment type="caution">
    <text evidence="5">The sequence shown here is derived from an EMBL/GenBank/DDBJ whole genome shotgun (WGS) entry which is preliminary data.</text>
</comment>
<dbReference type="InterPro" id="IPR046335">
    <property type="entry name" value="LacI/GalR-like_sensor"/>
</dbReference>
<evidence type="ECO:0000256" key="2">
    <source>
        <dbReference type="ARBA" id="ARBA00023125"/>
    </source>
</evidence>
<dbReference type="GO" id="GO:0003700">
    <property type="term" value="F:DNA-binding transcription factor activity"/>
    <property type="evidence" value="ECO:0007669"/>
    <property type="project" value="TreeGrafter"/>
</dbReference>
<dbReference type="Pfam" id="PF13377">
    <property type="entry name" value="Peripla_BP_3"/>
    <property type="match status" value="1"/>
</dbReference>
<evidence type="ECO:0000256" key="3">
    <source>
        <dbReference type="ARBA" id="ARBA00023163"/>
    </source>
</evidence>
<keyword evidence="1" id="KW-0805">Transcription regulation</keyword>
<accession>A0A420EST3</accession>
<keyword evidence="3" id="KW-0804">Transcription</keyword>
<dbReference type="SUPFAM" id="SSF53822">
    <property type="entry name" value="Periplasmic binding protein-like I"/>
    <property type="match status" value="1"/>
</dbReference>
<evidence type="ECO:0000313" key="6">
    <source>
        <dbReference type="Proteomes" id="UP000285744"/>
    </source>
</evidence>
<reference evidence="5 6" key="1">
    <citation type="journal article" date="2018" name="Int. J. Syst. Evol. Microbiol.">
        <title>Micromonospora globbae sp. nov., an endophytic actinomycete isolated from roots of Globba winitii C. H. Wright.</title>
        <authorList>
            <person name="Kuncharoen N."/>
            <person name="Pittayakhajonwut P."/>
            <person name="Tanasupawat S."/>
        </authorList>
    </citation>
    <scope>NUCLEOTIDE SEQUENCE [LARGE SCALE GENOMIC DNA]</scope>
    <source>
        <strain evidence="5 6">WPS1-2</strain>
    </source>
</reference>
<name>A0A420EST3_9ACTN</name>
<proteinExistence type="predicted"/>
<dbReference type="PANTHER" id="PTHR30146:SF109">
    <property type="entry name" value="HTH-TYPE TRANSCRIPTIONAL REGULATOR GALS"/>
    <property type="match status" value="1"/>
</dbReference>
<organism evidence="5 6">
    <name type="scientific">Micromonospora globbae</name>
    <dbReference type="NCBI Taxonomy" id="1894969"/>
    <lineage>
        <taxon>Bacteria</taxon>
        <taxon>Bacillati</taxon>
        <taxon>Actinomycetota</taxon>
        <taxon>Actinomycetes</taxon>
        <taxon>Micromonosporales</taxon>
        <taxon>Micromonosporaceae</taxon>
        <taxon>Micromonospora</taxon>
    </lineage>
</organism>